<feature type="domain" description="Amidohydrolase-related" evidence="1">
    <location>
        <begin position="64"/>
        <end position="407"/>
    </location>
</feature>
<dbReference type="CDD" id="cd01299">
    <property type="entry name" value="Met_dep_hydrolase_A"/>
    <property type="match status" value="1"/>
</dbReference>
<dbReference type="InterPro" id="IPR011059">
    <property type="entry name" value="Metal-dep_hydrolase_composite"/>
</dbReference>
<dbReference type="SUPFAM" id="SSF51338">
    <property type="entry name" value="Composite domain of metallo-dependent hydrolases"/>
    <property type="match status" value="2"/>
</dbReference>
<dbReference type="InterPro" id="IPR006680">
    <property type="entry name" value="Amidohydro-rel"/>
</dbReference>
<comment type="caution">
    <text evidence="2">The sequence shown here is derived from an EMBL/GenBank/DDBJ whole genome shotgun (WGS) entry which is preliminary data.</text>
</comment>
<name>A0ABQ3R451_STRRR</name>
<dbReference type="InterPro" id="IPR051781">
    <property type="entry name" value="Metallo-dep_Hydrolase"/>
</dbReference>
<keyword evidence="3" id="KW-1185">Reference proteome</keyword>
<evidence type="ECO:0000259" key="1">
    <source>
        <dbReference type="Pfam" id="PF01979"/>
    </source>
</evidence>
<evidence type="ECO:0000313" key="2">
    <source>
        <dbReference type="EMBL" id="GHI50645.1"/>
    </source>
</evidence>
<dbReference type="InterPro" id="IPR032466">
    <property type="entry name" value="Metal_Hydrolase"/>
</dbReference>
<protein>
    <submittedName>
        <fullName evidence="2">Xaa-Pro dipeptidase</fullName>
    </submittedName>
</protein>
<dbReference type="PANTHER" id="PTHR43135:SF3">
    <property type="entry name" value="ALPHA-D-RIBOSE 1-METHYLPHOSPHONATE 5-TRIPHOSPHATE DIPHOSPHATASE"/>
    <property type="match status" value="1"/>
</dbReference>
<organism evidence="2 3">
    <name type="scientific">Streptomyces rubradiris</name>
    <name type="common">Streptomyces achromogenes subsp. rubradiris</name>
    <dbReference type="NCBI Taxonomy" id="285531"/>
    <lineage>
        <taxon>Bacteria</taxon>
        <taxon>Bacillati</taxon>
        <taxon>Actinomycetota</taxon>
        <taxon>Actinomycetes</taxon>
        <taxon>Kitasatosporales</taxon>
        <taxon>Streptomycetaceae</taxon>
        <taxon>Streptomyces</taxon>
    </lineage>
</organism>
<dbReference type="Proteomes" id="UP000646738">
    <property type="component" value="Unassembled WGS sequence"/>
</dbReference>
<reference evidence="3" key="1">
    <citation type="submission" date="2023-07" db="EMBL/GenBank/DDBJ databases">
        <title>Whole genome shotgun sequence of Streptomyces achromogenes subsp. rubradiris NBRC 14000.</title>
        <authorList>
            <person name="Komaki H."/>
            <person name="Tamura T."/>
        </authorList>
    </citation>
    <scope>NUCLEOTIDE SEQUENCE [LARGE SCALE GENOMIC DNA]</scope>
    <source>
        <strain evidence="3">NBRC 14000</strain>
    </source>
</reference>
<dbReference type="Gene3D" id="3.20.20.140">
    <property type="entry name" value="Metal-dependent hydrolases"/>
    <property type="match status" value="1"/>
</dbReference>
<dbReference type="SUPFAM" id="SSF51556">
    <property type="entry name" value="Metallo-dependent hydrolases"/>
    <property type="match status" value="1"/>
</dbReference>
<dbReference type="Pfam" id="PF01979">
    <property type="entry name" value="Amidohydro_1"/>
    <property type="match status" value="1"/>
</dbReference>
<dbReference type="EMBL" id="BNEA01000001">
    <property type="protein sequence ID" value="GHI50645.1"/>
    <property type="molecule type" value="Genomic_DNA"/>
</dbReference>
<sequence>MNARERTGRWLITADRVWDGAAAAPVPYGFVLLDGDRIAAVGRQADLGDGDTTAAARLDLPGATLMPGLIDAHVHLTFSGSDVPVRDYLREARAGAAALAVRAVVNLRAAVEAGVTTVRDLGTPNEVAFPLRAAVADGRIPGPRVLTSGRPITVTGGHCHWFSHECDSPTEIRVAVRTQVRDGADWIKLMVGGGNLTPRTNPVRPQFTEEEVRACVEESDRLGRPVATHAYDPLSIRRSAAAGARTIEHCLFETADGIAYDPATADLMAARSIAFVPTISGALHRMRDGTELIAPRFRDRHQHVREVFRLLLAAGVPMVAGSDAGVPHRAFDGFPADLAALAGADGIGLTRHQALVAATSGAAAGLGIDDAGTLTPGHRADLLAVDGDPLRDLGALLRPRLVVAAGRRVRGPDTGTG</sequence>
<dbReference type="PANTHER" id="PTHR43135">
    <property type="entry name" value="ALPHA-D-RIBOSE 1-METHYLPHOSPHONATE 5-TRIPHOSPHATE DIPHOSPHATASE"/>
    <property type="match status" value="1"/>
</dbReference>
<evidence type="ECO:0000313" key="3">
    <source>
        <dbReference type="Proteomes" id="UP000646738"/>
    </source>
</evidence>
<proteinExistence type="predicted"/>
<accession>A0ABQ3R451</accession>
<gene>
    <name evidence="2" type="ORF">Srubr_04910</name>
</gene>
<dbReference type="InterPro" id="IPR057744">
    <property type="entry name" value="OTAase-like"/>
</dbReference>
<dbReference type="Gene3D" id="2.30.40.10">
    <property type="entry name" value="Urease, subunit C, domain 1"/>
    <property type="match status" value="1"/>
</dbReference>
<dbReference type="RefSeq" id="WP_189993185.1">
    <property type="nucleotide sequence ID" value="NZ_BNCB01000005.1"/>
</dbReference>